<dbReference type="RefSeq" id="WP_168569752.1">
    <property type="nucleotide sequence ID" value="NZ_CP051167.1"/>
</dbReference>
<organism evidence="1 2">
    <name type="scientific">Oxynema aestuarii AP17</name>
    <dbReference type="NCBI Taxonomy" id="2064643"/>
    <lineage>
        <taxon>Bacteria</taxon>
        <taxon>Bacillati</taxon>
        <taxon>Cyanobacteriota</taxon>
        <taxon>Cyanophyceae</taxon>
        <taxon>Oscillatoriophycideae</taxon>
        <taxon>Oscillatoriales</taxon>
        <taxon>Oscillatoriaceae</taxon>
        <taxon>Oxynema</taxon>
        <taxon>Oxynema aestuarii</taxon>
    </lineage>
</organism>
<evidence type="ECO:0000313" key="1">
    <source>
        <dbReference type="EMBL" id="QIZ71600.1"/>
    </source>
</evidence>
<accession>A0A6H1U0B1</accession>
<dbReference type="Proteomes" id="UP000500857">
    <property type="component" value="Chromosome"/>
</dbReference>
<name>A0A6H1U0B1_9CYAN</name>
<evidence type="ECO:0000313" key="2">
    <source>
        <dbReference type="Proteomes" id="UP000500857"/>
    </source>
</evidence>
<protein>
    <submittedName>
        <fullName evidence="1">Uncharacterized protein</fullName>
    </submittedName>
</protein>
<gene>
    <name evidence="1" type="ORF">HCG48_14235</name>
</gene>
<dbReference type="KEGG" id="oxy:HCG48_14235"/>
<reference evidence="1 2" key="1">
    <citation type="submission" date="2020-04" db="EMBL/GenBank/DDBJ databases">
        <authorList>
            <person name="Basu S."/>
            <person name="Maruthanayagam V."/>
            <person name="Chakraborty S."/>
            <person name="Pramanik A."/>
            <person name="Mukherjee J."/>
            <person name="Brink B."/>
        </authorList>
    </citation>
    <scope>NUCLEOTIDE SEQUENCE [LARGE SCALE GENOMIC DNA]</scope>
    <source>
        <strain evidence="1 2">AP17</strain>
    </source>
</reference>
<proteinExistence type="predicted"/>
<sequence length="51" mass="5957">MNKLTLESVKQAAAIHRANLQKRLEHRIEMARQKGDENLVRILEAEAQYLK</sequence>
<dbReference type="AlphaFoldDB" id="A0A6H1U0B1"/>
<keyword evidence="2" id="KW-1185">Reference proteome</keyword>
<dbReference type="EMBL" id="CP051167">
    <property type="protein sequence ID" value="QIZ71600.1"/>
    <property type="molecule type" value="Genomic_DNA"/>
</dbReference>